<name>A0AAU2JRB2_9ACTN</name>
<gene>
    <name evidence="2" type="ORF">OG327_19410</name>
</gene>
<organism evidence="2">
    <name type="scientific">Streptomyces sp. NBC_00049</name>
    <dbReference type="NCBI Taxonomy" id="2903617"/>
    <lineage>
        <taxon>Bacteria</taxon>
        <taxon>Bacillati</taxon>
        <taxon>Actinomycetota</taxon>
        <taxon>Actinomycetes</taxon>
        <taxon>Kitasatosporales</taxon>
        <taxon>Streptomycetaceae</taxon>
        <taxon>Streptomyces</taxon>
    </lineage>
</organism>
<feature type="compositionally biased region" description="Low complexity" evidence="1">
    <location>
        <begin position="35"/>
        <end position="51"/>
    </location>
</feature>
<dbReference type="AlphaFoldDB" id="A0AAU2JRB2"/>
<proteinExistence type="predicted"/>
<feature type="region of interest" description="Disordered" evidence="1">
    <location>
        <begin position="1"/>
        <end position="62"/>
    </location>
</feature>
<reference evidence="2" key="1">
    <citation type="submission" date="2022-10" db="EMBL/GenBank/DDBJ databases">
        <title>The complete genomes of actinobacterial strains from the NBC collection.</title>
        <authorList>
            <person name="Joergensen T.S."/>
            <person name="Alvarez Arevalo M."/>
            <person name="Sterndorff E.B."/>
            <person name="Faurdal D."/>
            <person name="Vuksanovic O."/>
            <person name="Mourched A.-S."/>
            <person name="Charusanti P."/>
            <person name="Shaw S."/>
            <person name="Blin K."/>
            <person name="Weber T."/>
        </authorList>
    </citation>
    <scope>NUCLEOTIDE SEQUENCE</scope>
    <source>
        <strain evidence="2">NBC_00049</strain>
    </source>
</reference>
<evidence type="ECO:0000313" key="2">
    <source>
        <dbReference type="EMBL" id="WTU75312.1"/>
    </source>
</evidence>
<feature type="compositionally biased region" description="Basic residues" evidence="1">
    <location>
        <begin position="53"/>
        <end position="62"/>
    </location>
</feature>
<dbReference type="EMBL" id="CP108264">
    <property type="protein sequence ID" value="WTU75312.1"/>
    <property type="molecule type" value="Genomic_DNA"/>
</dbReference>
<accession>A0AAU2JRB2</accession>
<feature type="compositionally biased region" description="Low complexity" evidence="1">
    <location>
        <begin position="1"/>
        <end position="20"/>
    </location>
</feature>
<evidence type="ECO:0000256" key="1">
    <source>
        <dbReference type="SAM" id="MobiDB-lite"/>
    </source>
</evidence>
<protein>
    <submittedName>
        <fullName evidence="2">Uncharacterized protein</fullName>
    </submittedName>
</protein>
<sequence length="62" mass="6116">MTVTTAGTTGPATGDTPADALTGPGRRLAASPGQGTCTATATSTTCALGASPRRGRRLDRVR</sequence>